<dbReference type="PANTHER" id="PTHR30249">
    <property type="entry name" value="PUTATIVE SEROTONIN TRANSPORTER"/>
    <property type="match status" value="1"/>
</dbReference>
<keyword evidence="4 5" id="KW-0472">Membrane</keyword>
<dbReference type="AlphaFoldDB" id="A0AAD7UBI9"/>
<feature type="transmembrane region" description="Helical" evidence="5">
    <location>
        <begin position="228"/>
        <end position="248"/>
    </location>
</feature>
<evidence type="ECO:0000313" key="7">
    <source>
        <dbReference type="EMBL" id="KAJ8601896.1"/>
    </source>
</evidence>
<keyword evidence="2 5" id="KW-0812">Transmembrane</keyword>
<dbReference type="EMBL" id="JAQMWT010000398">
    <property type="protein sequence ID" value="KAJ8601896.1"/>
    <property type="molecule type" value="Genomic_DNA"/>
</dbReference>
<evidence type="ECO:0000256" key="3">
    <source>
        <dbReference type="ARBA" id="ARBA00022989"/>
    </source>
</evidence>
<evidence type="ECO:0008006" key="9">
    <source>
        <dbReference type="Google" id="ProtNLM"/>
    </source>
</evidence>
<dbReference type="GO" id="GO:0016020">
    <property type="term" value="C:membrane"/>
    <property type="evidence" value="ECO:0007669"/>
    <property type="project" value="UniProtKB-SubCell"/>
</dbReference>
<keyword evidence="8" id="KW-1185">Reference proteome</keyword>
<comment type="caution">
    <text evidence="7">The sequence shown here is derived from an EMBL/GenBank/DDBJ whole genome shotgun (WGS) entry which is preliminary data.</text>
</comment>
<feature type="transmembrane region" description="Helical" evidence="5">
    <location>
        <begin position="406"/>
        <end position="428"/>
    </location>
</feature>
<sequence length="438" mass="44124">MTSRLLLVATAVVHAYRLAPPLRGRPVWRRHASVAVEPERTSSRLGGALALVALDETARVALRGTGLPHSLVAGGALLTLLVGLRDRGKRLHASFFAPGAALALAWMPAFFVPALVALPLTTPVVTTPADALKFGGVVVAGLLMTLKVVALTAARAGEGPPSETPAAEPATRPFAAPLLAPLSLGAVIGGALALRQPAAYAAFFSLATLAMFVASVRANKHLSGVLKTVANPVVVCGGWTTFAVRLFAAAANLDPLVATAAYAATAGAALQRLLGACVVAFSCGVYAKRAEIIASWKTISVGVAAGVAAGLYGTAILCRLLGLPPAATKALLPRCNTTPFAITISDTIGADPGAAVAVVVVTGVLGAVFGPGFLANHKPKHRGLAVGAAAHGIGTAQLAQEPNAQAYAAIAMSLCGALSVVACSIPLARSSLFWLAGL</sequence>
<keyword evidence="3 5" id="KW-1133">Transmembrane helix</keyword>
<feature type="transmembrane region" description="Helical" evidence="5">
    <location>
        <begin position="198"/>
        <end position="216"/>
    </location>
</feature>
<organism evidence="7 8">
    <name type="scientific">Chrysophaeum taylorii</name>
    <dbReference type="NCBI Taxonomy" id="2483200"/>
    <lineage>
        <taxon>Eukaryota</taxon>
        <taxon>Sar</taxon>
        <taxon>Stramenopiles</taxon>
        <taxon>Ochrophyta</taxon>
        <taxon>Pelagophyceae</taxon>
        <taxon>Pelagomonadales</taxon>
        <taxon>Pelagomonadaceae</taxon>
        <taxon>Chrysophaeum</taxon>
    </lineage>
</organism>
<evidence type="ECO:0000256" key="6">
    <source>
        <dbReference type="SAM" id="SignalP"/>
    </source>
</evidence>
<feature type="transmembrane region" description="Helical" evidence="5">
    <location>
        <begin position="174"/>
        <end position="192"/>
    </location>
</feature>
<accession>A0AAD7UBI9</accession>
<feature type="transmembrane region" description="Helical" evidence="5">
    <location>
        <begin position="354"/>
        <end position="374"/>
    </location>
</feature>
<evidence type="ECO:0000256" key="5">
    <source>
        <dbReference type="SAM" id="Phobius"/>
    </source>
</evidence>
<feature type="transmembrane region" description="Helical" evidence="5">
    <location>
        <begin position="96"/>
        <end position="120"/>
    </location>
</feature>
<dbReference type="Pfam" id="PF04172">
    <property type="entry name" value="LrgB"/>
    <property type="match status" value="1"/>
</dbReference>
<evidence type="ECO:0000256" key="2">
    <source>
        <dbReference type="ARBA" id="ARBA00022692"/>
    </source>
</evidence>
<comment type="subcellular location">
    <subcellularLocation>
        <location evidence="1">Membrane</location>
        <topology evidence="1">Multi-pass membrane protein</topology>
    </subcellularLocation>
</comment>
<protein>
    <recommendedName>
        <fullName evidence="9">LrgB-like protein</fullName>
    </recommendedName>
</protein>
<feature type="transmembrane region" description="Helical" evidence="5">
    <location>
        <begin position="132"/>
        <end position="153"/>
    </location>
</feature>
<evidence type="ECO:0000256" key="1">
    <source>
        <dbReference type="ARBA" id="ARBA00004141"/>
    </source>
</evidence>
<dbReference type="PANTHER" id="PTHR30249:SF0">
    <property type="entry name" value="PLASTIDAL GLYCOLATE_GLYCERATE TRANSLOCATOR 1, CHLOROPLASTIC"/>
    <property type="match status" value="1"/>
</dbReference>
<feature type="chain" id="PRO_5042112671" description="LrgB-like protein" evidence="6">
    <location>
        <begin position="16"/>
        <end position="438"/>
    </location>
</feature>
<proteinExistence type="predicted"/>
<evidence type="ECO:0000256" key="4">
    <source>
        <dbReference type="ARBA" id="ARBA00023136"/>
    </source>
</evidence>
<feature type="signal peptide" evidence="6">
    <location>
        <begin position="1"/>
        <end position="15"/>
    </location>
</feature>
<name>A0AAD7UBI9_9STRA</name>
<reference evidence="7" key="1">
    <citation type="submission" date="2023-01" db="EMBL/GenBank/DDBJ databases">
        <title>Metagenome sequencing of chrysophaentin producing Chrysophaeum taylorii.</title>
        <authorList>
            <person name="Davison J."/>
            <person name="Bewley C."/>
        </authorList>
    </citation>
    <scope>NUCLEOTIDE SEQUENCE</scope>
    <source>
        <strain evidence="7">NIES-1699</strain>
    </source>
</reference>
<evidence type="ECO:0000313" key="8">
    <source>
        <dbReference type="Proteomes" id="UP001230188"/>
    </source>
</evidence>
<dbReference type="Proteomes" id="UP001230188">
    <property type="component" value="Unassembled WGS sequence"/>
</dbReference>
<dbReference type="InterPro" id="IPR007300">
    <property type="entry name" value="CidB/LrgB"/>
</dbReference>
<keyword evidence="6" id="KW-0732">Signal</keyword>
<feature type="transmembrane region" description="Helical" evidence="5">
    <location>
        <begin position="260"/>
        <end position="287"/>
    </location>
</feature>
<feature type="transmembrane region" description="Helical" evidence="5">
    <location>
        <begin position="299"/>
        <end position="322"/>
    </location>
</feature>
<gene>
    <name evidence="7" type="ORF">CTAYLR_002667</name>
</gene>